<evidence type="ECO:0000313" key="3">
    <source>
        <dbReference type="Proteomes" id="UP000607559"/>
    </source>
</evidence>
<dbReference type="RefSeq" id="WP_188931354.1">
    <property type="nucleotide sequence ID" value="NZ_BMJC01000002.1"/>
</dbReference>
<reference evidence="2" key="1">
    <citation type="journal article" date="2014" name="Int. J. Syst. Evol. Microbiol.">
        <title>Complete genome sequence of Corynebacterium casei LMG S-19264T (=DSM 44701T), isolated from a smear-ripened cheese.</title>
        <authorList>
            <consortium name="US DOE Joint Genome Institute (JGI-PGF)"/>
            <person name="Walter F."/>
            <person name="Albersmeier A."/>
            <person name="Kalinowski J."/>
            <person name="Ruckert C."/>
        </authorList>
    </citation>
    <scope>NUCLEOTIDE SEQUENCE</scope>
    <source>
        <strain evidence="2">CGMCC 1.15448</strain>
    </source>
</reference>
<dbReference type="EMBL" id="BMJC01000002">
    <property type="protein sequence ID" value="GGA97894.1"/>
    <property type="molecule type" value="Genomic_DNA"/>
</dbReference>
<evidence type="ECO:0000256" key="1">
    <source>
        <dbReference type="SAM" id="MobiDB-lite"/>
    </source>
</evidence>
<dbReference type="AlphaFoldDB" id="A0A8J2UCS8"/>
<comment type="caution">
    <text evidence="2">The sequence shown here is derived from an EMBL/GenBank/DDBJ whole genome shotgun (WGS) entry which is preliminary data.</text>
</comment>
<proteinExistence type="predicted"/>
<gene>
    <name evidence="2" type="ORF">GCM10011511_21530</name>
</gene>
<organism evidence="2 3">
    <name type="scientific">Puia dinghuensis</name>
    <dbReference type="NCBI Taxonomy" id="1792502"/>
    <lineage>
        <taxon>Bacteria</taxon>
        <taxon>Pseudomonadati</taxon>
        <taxon>Bacteroidota</taxon>
        <taxon>Chitinophagia</taxon>
        <taxon>Chitinophagales</taxon>
        <taxon>Chitinophagaceae</taxon>
        <taxon>Puia</taxon>
    </lineage>
</organism>
<protein>
    <submittedName>
        <fullName evidence="2">Uncharacterized protein</fullName>
    </submittedName>
</protein>
<dbReference type="Proteomes" id="UP000607559">
    <property type="component" value="Unassembled WGS sequence"/>
</dbReference>
<name>A0A8J2UCS8_9BACT</name>
<feature type="region of interest" description="Disordered" evidence="1">
    <location>
        <begin position="99"/>
        <end position="193"/>
    </location>
</feature>
<evidence type="ECO:0000313" key="2">
    <source>
        <dbReference type="EMBL" id="GGA97894.1"/>
    </source>
</evidence>
<sequence length="291" mass="33127">MNQSTILTFFLSALIGTSATIVKAQNTTRDSLQDSYHIYFPAQGKEILAGHLDGHSYKLVSVYNKATDLYVDNRQIDKKDWSKYDAIVERLKTTITDDEAEEARDMAQAQRDREQADRDREQGERDREQAEHDRVQGDHDREQAEHDREQGARDREQASRDREQAQQDREQASRDRDQAEGDREQAERDRAQAAEDRAMLRQLIDYLVDQKIVPNAQSLTSLVLTDTTLTVNGTIQSQDIFKAVKDKFGSWARHGLSYGCTPASGSYIHLSPRTQSVSTNNSGNYSLTIND</sequence>
<accession>A0A8J2UCS8</accession>
<keyword evidence="3" id="KW-1185">Reference proteome</keyword>
<reference evidence="2" key="2">
    <citation type="submission" date="2020-09" db="EMBL/GenBank/DDBJ databases">
        <authorList>
            <person name="Sun Q."/>
            <person name="Zhou Y."/>
        </authorList>
    </citation>
    <scope>NUCLEOTIDE SEQUENCE</scope>
    <source>
        <strain evidence="2">CGMCC 1.15448</strain>
    </source>
</reference>
<feature type="compositionally biased region" description="Basic and acidic residues" evidence="1">
    <location>
        <begin position="110"/>
        <end position="193"/>
    </location>
</feature>